<keyword evidence="4 10" id="KW-0812">Transmembrane</keyword>
<dbReference type="CDD" id="cd01347">
    <property type="entry name" value="ligand_gated_channel"/>
    <property type="match status" value="1"/>
</dbReference>
<evidence type="ECO:0000256" key="4">
    <source>
        <dbReference type="ARBA" id="ARBA00022692"/>
    </source>
</evidence>
<name>A0ABR6NDT1_9SPHN</name>
<dbReference type="PROSITE" id="PS52016">
    <property type="entry name" value="TONB_DEPENDENT_REC_3"/>
    <property type="match status" value="1"/>
</dbReference>
<dbReference type="InterPro" id="IPR037066">
    <property type="entry name" value="Plug_dom_sf"/>
</dbReference>
<proteinExistence type="inferred from homology"/>
<dbReference type="Pfam" id="PF00593">
    <property type="entry name" value="TonB_dep_Rec_b-barrel"/>
    <property type="match status" value="1"/>
</dbReference>
<feature type="domain" description="TonB-dependent receptor-like beta-barrel" evidence="13">
    <location>
        <begin position="178"/>
        <end position="637"/>
    </location>
</feature>
<dbReference type="InterPro" id="IPR012910">
    <property type="entry name" value="Plug_dom"/>
</dbReference>
<keyword evidence="6 11" id="KW-0798">TonB box</keyword>
<keyword evidence="8 15" id="KW-0675">Receptor</keyword>
<keyword evidence="5 12" id="KW-0732">Signal</keyword>
<feature type="signal peptide" evidence="12">
    <location>
        <begin position="1"/>
        <end position="29"/>
    </location>
</feature>
<gene>
    <name evidence="15" type="ORF">HNP60_001416</name>
</gene>
<organism evidence="15 16">
    <name type="scientific">Sphingobium lignivorans</name>
    <dbReference type="NCBI Taxonomy" id="2735886"/>
    <lineage>
        <taxon>Bacteria</taxon>
        <taxon>Pseudomonadati</taxon>
        <taxon>Pseudomonadota</taxon>
        <taxon>Alphaproteobacteria</taxon>
        <taxon>Sphingomonadales</taxon>
        <taxon>Sphingomonadaceae</taxon>
        <taxon>Sphingobium</taxon>
    </lineage>
</organism>
<evidence type="ECO:0000259" key="14">
    <source>
        <dbReference type="Pfam" id="PF07715"/>
    </source>
</evidence>
<evidence type="ECO:0000256" key="1">
    <source>
        <dbReference type="ARBA" id="ARBA00004571"/>
    </source>
</evidence>
<dbReference type="Gene3D" id="2.40.170.20">
    <property type="entry name" value="TonB-dependent receptor, beta-barrel domain"/>
    <property type="match status" value="1"/>
</dbReference>
<keyword evidence="2 10" id="KW-0813">Transport</keyword>
<dbReference type="Proteomes" id="UP001138540">
    <property type="component" value="Unassembled WGS sequence"/>
</dbReference>
<dbReference type="EMBL" id="JACHKA010000001">
    <property type="protein sequence ID" value="MBB5985442.1"/>
    <property type="molecule type" value="Genomic_DNA"/>
</dbReference>
<evidence type="ECO:0000256" key="5">
    <source>
        <dbReference type="ARBA" id="ARBA00022729"/>
    </source>
</evidence>
<evidence type="ECO:0000256" key="3">
    <source>
        <dbReference type="ARBA" id="ARBA00022452"/>
    </source>
</evidence>
<evidence type="ECO:0000259" key="13">
    <source>
        <dbReference type="Pfam" id="PF00593"/>
    </source>
</evidence>
<dbReference type="PANTHER" id="PTHR30069:SF29">
    <property type="entry name" value="HEMOGLOBIN AND HEMOGLOBIN-HAPTOGLOBIN-BINDING PROTEIN 1-RELATED"/>
    <property type="match status" value="1"/>
</dbReference>
<dbReference type="PANTHER" id="PTHR30069">
    <property type="entry name" value="TONB-DEPENDENT OUTER MEMBRANE RECEPTOR"/>
    <property type="match status" value="1"/>
</dbReference>
<comment type="similarity">
    <text evidence="10 11">Belongs to the TonB-dependent receptor family.</text>
</comment>
<evidence type="ECO:0000256" key="6">
    <source>
        <dbReference type="ARBA" id="ARBA00023077"/>
    </source>
</evidence>
<dbReference type="InterPro" id="IPR036942">
    <property type="entry name" value="Beta-barrel_TonB_sf"/>
</dbReference>
<reference evidence="15 16" key="1">
    <citation type="submission" date="2020-08" db="EMBL/GenBank/DDBJ databases">
        <title>Exploring microbial biodiversity for novel pathways involved in the catabolism of aromatic compounds derived from lignin.</title>
        <authorList>
            <person name="Elkins J."/>
        </authorList>
    </citation>
    <scope>NUCLEOTIDE SEQUENCE [LARGE SCALE GENOMIC DNA]</scope>
    <source>
        <strain evidence="15 16">B1D3A</strain>
    </source>
</reference>
<dbReference type="Pfam" id="PF07715">
    <property type="entry name" value="Plug"/>
    <property type="match status" value="1"/>
</dbReference>
<dbReference type="SUPFAM" id="SSF56935">
    <property type="entry name" value="Porins"/>
    <property type="match status" value="1"/>
</dbReference>
<feature type="chain" id="PRO_5047130039" evidence="12">
    <location>
        <begin position="30"/>
        <end position="669"/>
    </location>
</feature>
<evidence type="ECO:0000256" key="10">
    <source>
        <dbReference type="PROSITE-ProRule" id="PRU01360"/>
    </source>
</evidence>
<dbReference type="RefSeq" id="WP_184151854.1">
    <property type="nucleotide sequence ID" value="NZ_JACHKA010000001.1"/>
</dbReference>
<feature type="domain" description="TonB-dependent receptor plug" evidence="14">
    <location>
        <begin position="55"/>
        <end position="164"/>
    </location>
</feature>
<keyword evidence="7 10" id="KW-0472">Membrane</keyword>
<evidence type="ECO:0000256" key="9">
    <source>
        <dbReference type="ARBA" id="ARBA00023237"/>
    </source>
</evidence>
<dbReference type="InterPro" id="IPR039426">
    <property type="entry name" value="TonB-dep_rcpt-like"/>
</dbReference>
<evidence type="ECO:0000313" key="15">
    <source>
        <dbReference type="EMBL" id="MBB5985442.1"/>
    </source>
</evidence>
<evidence type="ECO:0000256" key="12">
    <source>
        <dbReference type="SAM" id="SignalP"/>
    </source>
</evidence>
<evidence type="ECO:0000256" key="8">
    <source>
        <dbReference type="ARBA" id="ARBA00023170"/>
    </source>
</evidence>
<dbReference type="PROSITE" id="PS51257">
    <property type="entry name" value="PROKAR_LIPOPROTEIN"/>
    <property type="match status" value="1"/>
</dbReference>
<comment type="caution">
    <text evidence="15">The sequence shown here is derived from an EMBL/GenBank/DDBJ whole genome shotgun (WGS) entry which is preliminary data.</text>
</comment>
<evidence type="ECO:0000256" key="11">
    <source>
        <dbReference type="RuleBase" id="RU003357"/>
    </source>
</evidence>
<keyword evidence="9 10" id="KW-0998">Cell outer membrane</keyword>
<dbReference type="Gene3D" id="2.170.130.10">
    <property type="entry name" value="TonB-dependent receptor, plug domain"/>
    <property type="match status" value="1"/>
</dbReference>
<evidence type="ECO:0000256" key="2">
    <source>
        <dbReference type="ARBA" id="ARBA00022448"/>
    </source>
</evidence>
<accession>A0ABR6NDT1</accession>
<protein>
    <submittedName>
        <fullName evidence="15">Iron complex outermembrane receptor protein</fullName>
    </submittedName>
</protein>
<sequence>MNRPSSNWRLFVVTALAGACLLGAASAHAQDLSDYSLEDLLTAESTSVAKRRQRVNDSPAAVTIITQEDILRSGAQSIPDLLRLVPGVEVGQIDSASTAVSVRGFSTRFANNLLVMIDGRSLYVSGLSGVLWDQQLVPLSDIERIEVVRGPGATLWGSNAVNGVINIITKDSIQTQGWQANAFISGDARNATLRYGGSGERLSYRAYVTARDLDGLTKADGQPWSSGSSAIQAGFRLDAVPNDRDTVTLQGDVQHGNFVADLLQTPPRVQQPDYYPFNGNFTGANVLARWSRQWSDQREFSLQAYYDLVRRRELGVDVTRALQDVDASLRLGSDRQELVLGLNYRRTTDSFESSDSFVSFSLPRQTTQWISGFVQEDVWLMPERLRLSIGTKAEYNTISGFALQPSIRLLARPSDAITLWAAASRAVRTPARFEQSVNVDLGMPAGSSMNPLPINMLARVQGQPSLSAERLDAFEIGARGSLGSALTYDIAAYYNRYHNLIGYEATGQSMSYSPAPVMILDYRSANIGWGRTLGLEASLTFSPLPGLRLQGTGSLQDLSFKTKDDTSISHAVAGLSPKFQSGLRASYDIGPDLEVDAWLRHVGALSSSDIPAYDDLDLRINYAVLPRLNLSLIGQNLLTERRIEFAQQLYPSPRSYVSRSVALRVSLDF</sequence>
<evidence type="ECO:0000313" key="16">
    <source>
        <dbReference type="Proteomes" id="UP001138540"/>
    </source>
</evidence>
<keyword evidence="16" id="KW-1185">Reference proteome</keyword>
<keyword evidence="3 10" id="KW-1134">Transmembrane beta strand</keyword>
<comment type="subcellular location">
    <subcellularLocation>
        <location evidence="1 10">Cell outer membrane</location>
        <topology evidence="1 10">Multi-pass membrane protein</topology>
    </subcellularLocation>
</comment>
<evidence type="ECO:0000256" key="7">
    <source>
        <dbReference type="ARBA" id="ARBA00023136"/>
    </source>
</evidence>
<dbReference type="InterPro" id="IPR000531">
    <property type="entry name" value="Beta-barrel_TonB"/>
</dbReference>